<dbReference type="EMBL" id="NJGU01000005">
    <property type="protein sequence ID" value="OWY29368.1"/>
    <property type="molecule type" value="Genomic_DNA"/>
</dbReference>
<protein>
    <submittedName>
        <fullName evidence="6">L-fuculose kinase</fullName>
    </submittedName>
</protein>
<gene>
    <name evidence="6" type="ORF">CEJ42_11030</name>
</gene>
<dbReference type="GO" id="GO:0016301">
    <property type="term" value="F:kinase activity"/>
    <property type="evidence" value="ECO:0007669"/>
    <property type="project" value="UniProtKB-KW"/>
</dbReference>
<dbReference type="CDD" id="cd07772">
    <property type="entry name" value="ASKHA_NBD_FGGY_NaCK-like"/>
    <property type="match status" value="1"/>
</dbReference>
<dbReference type="PANTHER" id="PTHR43095">
    <property type="entry name" value="SUGAR KINASE"/>
    <property type="match status" value="1"/>
</dbReference>
<organism evidence="6 7">
    <name type="scientific">Herbaspirillum robiniae</name>
    <dbReference type="NCBI Taxonomy" id="2014887"/>
    <lineage>
        <taxon>Bacteria</taxon>
        <taxon>Pseudomonadati</taxon>
        <taxon>Pseudomonadota</taxon>
        <taxon>Betaproteobacteria</taxon>
        <taxon>Burkholderiales</taxon>
        <taxon>Oxalobacteraceae</taxon>
        <taxon>Herbaspirillum</taxon>
    </lineage>
</organism>
<dbReference type="InterPro" id="IPR018484">
    <property type="entry name" value="FGGY_N"/>
</dbReference>
<dbReference type="InterPro" id="IPR050406">
    <property type="entry name" value="FGGY_Carb_Kinase"/>
</dbReference>
<feature type="domain" description="Carbohydrate kinase FGGY C-terminal" evidence="5">
    <location>
        <begin position="248"/>
        <end position="425"/>
    </location>
</feature>
<reference evidence="6 7" key="1">
    <citation type="submission" date="2017-06" db="EMBL/GenBank/DDBJ databases">
        <title>Herbaspirillum phytohormonus sp. nov., isolated from the root nodule of Robinia pseudoacacia in lead-zinc mine.</title>
        <authorList>
            <person name="Fan M."/>
            <person name="Lin Y."/>
        </authorList>
    </citation>
    <scope>NUCLEOTIDE SEQUENCE [LARGE SCALE GENOMIC DNA]</scope>
    <source>
        <strain evidence="6 7">HZ10</strain>
    </source>
</reference>
<dbReference type="Proteomes" id="UP000197596">
    <property type="component" value="Unassembled WGS sequence"/>
</dbReference>
<feature type="domain" description="Carbohydrate kinase FGGY N-terminal" evidence="4">
    <location>
        <begin position="130"/>
        <end position="239"/>
    </location>
</feature>
<dbReference type="AlphaFoldDB" id="A0A246WSH9"/>
<dbReference type="RefSeq" id="WP_088751092.1">
    <property type="nucleotide sequence ID" value="NZ_NJGU01000005.1"/>
</dbReference>
<evidence type="ECO:0000259" key="4">
    <source>
        <dbReference type="Pfam" id="PF00370"/>
    </source>
</evidence>
<evidence type="ECO:0000259" key="5">
    <source>
        <dbReference type="Pfam" id="PF21546"/>
    </source>
</evidence>
<evidence type="ECO:0000256" key="2">
    <source>
        <dbReference type="ARBA" id="ARBA00022679"/>
    </source>
</evidence>
<dbReference type="PANTHER" id="PTHR43095:SF5">
    <property type="entry name" value="XYLULOSE KINASE"/>
    <property type="match status" value="1"/>
</dbReference>
<proteinExistence type="inferred from homology"/>
<sequence>MTGAIAIFDIGKTNIKLSLVDDHGRELAARRRSNAVRRDGPYPHHDVAAIEAWLLAMLRELSMVATIRAIVPVTHGATAALVDDEGLVLPVPDYEHDFLLPAGCAPYEAQRPPFSQTCSPQLGLGLNLGRQLHWLQSSFPEAFARGRRLLMYPQYWSWRLCGVAASELTSLGCHTDLWQPGPRAYSSLVTRCGWSSLMPPLRGAWEALGKIRPALAQEAGLPPDCQVLCGIHDSNASLLRYLAGGPSAPRIVLSTGTWVIAAALDGDLQRLQEHQDMLANINVDGDAVACMRYMGGREFAELAGDITHAGPCGNAELQALVDAGIMALPCFSGCGGPFAGDPGEIIGALPAGGAARYALATLYCVLMADYCLDQLQAAGDVVIEGSFTANPCFAPLLAALSGRGVYCSDDGSGTTIGGWLLHDWKKTRRDAPLPAPHQATPLPLRGLRAYRDQWRATLLARATQDTMPAMQ</sequence>
<dbReference type="InterPro" id="IPR043129">
    <property type="entry name" value="ATPase_NBD"/>
</dbReference>
<dbReference type="Pfam" id="PF21546">
    <property type="entry name" value="FGGY_C_2"/>
    <property type="match status" value="1"/>
</dbReference>
<keyword evidence="3 6" id="KW-0418">Kinase</keyword>
<dbReference type="Gene3D" id="3.30.420.40">
    <property type="match status" value="3"/>
</dbReference>
<comment type="similarity">
    <text evidence="1">Belongs to the FGGY kinase family.</text>
</comment>
<dbReference type="SUPFAM" id="SSF53067">
    <property type="entry name" value="Actin-like ATPase domain"/>
    <property type="match status" value="1"/>
</dbReference>
<evidence type="ECO:0000256" key="1">
    <source>
        <dbReference type="ARBA" id="ARBA00009156"/>
    </source>
</evidence>
<dbReference type="Pfam" id="PF00370">
    <property type="entry name" value="FGGY_N"/>
    <property type="match status" value="1"/>
</dbReference>
<evidence type="ECO:0000313" key="6">
    <source>
        <dbReference type="EMBL" id="OWY29368.1"/>
    </source>
</evidence>
<comment type="caution">
    <text evidence="6">The sequence shown here is derived from an EMBL/GenBank/DDBJ whole genome shotgun (WGS) entry which is preliminary data.</text>
</comment>
<dbReference type="InterPro" id="IPR049382">
    <property type="entry name" value="FGGY_C_2"/>
</dbReference>
<keyword evidence="2" id="KW-0808">Transferase</keyword>
<evidence type="ECO:0000256" key="3">
    <source>
        <dbReference type="ARBA" id="ARBA00022777"/>
    </source>
</evidence>
<evidence type="ECO:0000313" key="7">
    <source>
        <dbReference type="Proteomes" id="UP000197596"/>
    </source>
</evidence>
<accession>A0A246WSH9</accession>
<dbReference type="GO" id="GO:0005975">
    <property type="term" value="P:carbohydrate metabolic process"/>
    <property type="evidence" value="ECO:0007669"/>
    <property type="project" value="InterPro"/>
</dbReference>
<name>A0A246WSH9_9BURK</name>